<dbReference type="PANTHER" id="PTHR32071">
    <property type="entry name" value="TRANSCRIPTIONAL REGULATORY PROTEIN"/>
    <property type="match status" value="1"/>
</dbReference>
<dbReference type="CDD" id="cd17549">
    <property type="entry name" value="REC_DctD-like"/>
    <property type="match status" value="1"/>
</dbReference>
<dbReference type="InterPro" id="IPR002197">
    <property type="entry name" value="HTH_Fis"/>
</dbReference>
<dbReference type="InterPro" id="IPR025662">
    <property type="entry name" value="Sigma_54_int_dom_ATP-bd_1"/>
</dbReference>
<dbReference type="Pfam" id="PF25601">
    <property type="entry name" value="AAA_lid_14"/>
    <property type="match status" value="1"/>
</dbReference>
<dbReference type="PROSITE" id="PS50110">
    <property type="entry name" value="RESPONSE_REGULATORY"/>
    <property type="match status" value="1"/>
</dbReference>
<accession>A0A2S9X8N2</accession>
<dbReference type="SMART" id="SM00448">
    <property type="entry name" value="REC"/>
    <property type="match status" value="1"/>
</dbReference>
<dbReference type="CDD" id="cd00009">
    <property type="entry name" value="AAA"/>
    <property type="match status" value="1"/>
</dbReference>
<dbReference type="Gene3D" id="1.10.10.60">
    <property type="entry name" value="Homeodomain-like"/>
    <property type="match status" value="1"/>
</dbReference>
<evidence type="ECO:0000313" key="11">
    <source>
        <dbReference type="Proteomes" id="UP000239469"/>
    </source>
</evidence>
<name>A0A2S9X8N2_9NEIS</name>
<evidence type="ECO:0000313" key="10">
    <source>
        <dbReference type="EMBL" id="PRP72027.1"/>
    </source>
</evidence>
<dbReference type="SUPFAM" id="SSF52172">
    <property type="entry name" value="CheY-like"/>
    <property type="match status" value="1"/>
</dbReference>
<dbReference type="PROSITE" id="PS50045">
    <property type="entry name" value="SIGMA54_INTERACT_4"/>
    <property type="match status" value="1"/>
</dbReference>
<evidence type="ECO:0000256" key="7">
    <source>
        <dbReference type="PROSITE-ProRule" id="PRU00169"/>
    </source>
</evidence>
<dbReference type="InterPro" id="IPR003593">
    <property type="entry name" value="AAA+_ATPase"/>
</dbReference>
<dbReference type="InterPro" id="IPR025944">
    <property type="entry name" value="Sigma_54_int_dom_CS"/>
</dbReference>
<dbReference type="InterPro" id="IPR027417">
    <property type="entry name" value="P-loop_NTPase"/>
</dbReference>
<feature type="domain" description="Sigma-54 factor interaction" evidence="8">
    <location>
        <begin position="143"/>
        <end position="371"/>
    </location>
</feature>
<dbReference type="InterPro" id="IPR058031">
    <property type="entry name" value="AAA_lid_NorR"/>
</dbReference>
<dbReference type="PANTHER" id="PTHR32071:SF57">
    <property type="entry name" value="C4-DICARBOXYLATE TRANSPORT TRANSCRIPTIONAL REGULATORY PROTEIN DCTD"/>
    <property type="match status" value="1"/>
</dbReference>
<dbReference type="EMBL" id="MTBD01000006">
    <property type="protein sequence ID" value="PRP72027.1"/>
    <property type="molecule type" value="Genomic_DNA"/>
</dbReference>
<dbReference type="GO" id="GO:0005524">
    <property type="term" value="F:ATP binding"/>
    <property type="evidence" value="ECO:0007669"/>
    <property type="project" value="UniProtKB-KW"/>
</dbReference>
<keyword evidence="3" id="KW-0067">ATP-binding</keyword>
<feature type="modified residue" description="4-aspartylphosphate" evidence="7">
    <location>
        <position position="54"/>
    </location>
</feature>
<dbReference type="FunFam" id="3.40.50.300:FF:000006">
    <property type="entry name" value="DNA-binding transcriptional regulator NtrC"/>
    <property type="match status" value="1"/>
</dbReference>
<dbReference type="GO" id="GO:0006355">
    <property type="term" value="P:regulation of DNA-templated transcription"/>
    <property type="evidence" value="ECO:0007669"/>
    <property type="project" value="InterPro"/>
</dbReference>
<keyword evidence="2" id="KW-0547">Nucleotide-binding</keyword>
<dbReference type="InterPro" id="IPR011006">
    <property type="entry name" value="CheY-like_superfamily"/>
</dbReference>
<evidence type="ECO:0000259" key="8">
    <source>
        <dbReference type="PROSITE" id="PS50045"/>
    </source>
</evidence>
<reference evidence="10 11" key="1">
    <citation type="submission" date="2017-01" db="EMBL/GenBank/DDBJ databases">
        <title>New insights into the genetic diversity of Chromobacterium isolated from tropical freshwater lake.</title>
        <authorList>
            <person name="Santos A.B."/>
            <person name="Nascimento A.M."/>
            <person name="Da Silva P.C."/>
        </authorList>
    </citation>
    <scope>NUCLEOTIDE SEQUENCE [LARGE SCALE GENOMIC DNA]</scope>
    <source>
        <strain evidence="10 11">56AF</strain>
    </source>
</reference>
<keyword evidence="4" id="KW-0902">Two-component regulatory system</keyword>
<comment type="caution">
    <text evidence="10">The sequence shown here is derived from an EMBL/GenBank/DDBJ whole genome shotgun (WGS) entry which is preliminary data.</text>
</comment>
<evidence type="ECO:0000256" key="1">
    <source>
        <dbReference type="ARBA" id="ARBA00022553"/>
    </source>
</evidence>
<evidence type="ECO:0000256" key="3">
    <source>
        <dbReference type="ARBA" id="ARBA00022840"/>
    </source>
</evidence>
<dbReference type="Proteomes" id="UP000239469">
    <property type="component" value="Unassembled WGS sequence"/>
</dbReference>
<keyword evidence="1 7" id="KW-0597">Phosphoprotein</keyword>
<gene>
    <name evidence="10" type="ORF">BUE93_03820</name>
</gene>
<dbReference type="PROSITE" id="PS00675">
    <property type="entry name" value="SIGMA54_INTERACT_1"/>
    <property type="match status" value="1"/>
</dbReference>
<evidence type="ECO:0000256" key="6">
    <source>
        <dbReference type="ARBA" id="ARBA00023163"/>
    </source>
</evidence>
<feature type="domain" description="Response regulatory" evidence="9">
    <location>
        <begin position="5"/>
        <end position="119"/>
    </location>
</feature>
<evidence type="ECO:0000256" key="2">
    <source>
        <dbReference type="ARBA" id="ARBA00022741"/>
    </source>
</evidence>
<evidence type="ECO:0000256" key="4">
    <source>
        <dbReference type="ARBA" id="ARBA00023012"/>
    </source>
</evidence>
<dbReference type="OrthoDB" id="3516932at2"/>
<dbReference type="Gene3D" id="3.40.50.300">
    <property type="entry name" value="P-loop containing nucleotide triphosphate hydrolases"/>
    <property type="match status" value="1"/>
</dbReference>
<dbReference type="AlphaFoldDB" id="A0A2S9X8N2"/>
<dbReference type="GO" id="GO:0043565">
    <property type="term" value="F:sequence-specific DNA binding"/>
    <property type="evidence" value="ECO:0007669"/>
    <property type="project" value="InterPro"/>
</dbReference>
<sequence length="460" mass="50367">MLEPHILLVEDDPVVREACAQTLEQDGCIVRMAESAEAALMLFSNDPTAIVLSDIRLPGMDGVELLSHLRAMDPGLPVILVTGNADVEMAVQAMQDGAWDFIEKPLRRDRLLNTVKRALSQRRLQLENLKLRSQLGSGINSLLLGDSRAMRTFKAKLETIAGIDVDVLVLGETGSGKEVVARALHQAAGCVGNFVAINCAAVPESVFESEMFGVEPGAFTGATKRRIGKIEHTDGGTLFLDEIESMPLALQTKLLRVLETRCVERLGGNQQLPVSCRIVAASKVDLKVESEAGRFRADLYYRLNVVQLELPPLRERREDILQLFTHFAMRATSRYQKPLPVLDTNLSANLLIAKWPGNVRELAHAAERWVLGLEVFEEEVMKTASLSERLAGFEVDLIVEALRQHGGDVAATALSLGIARKTLYDKLLRYSICAANFRDARASADGGTDGHAKADWPALG</sequence>
<keyword evidence="5" id="KW-0805">Transcription regulation</keyword>
<dbReference type="PROSITE" id="PS00688">
    <property type="entry name" value="SIGMA54_INTERACT_3"/>
    <property type="match status" value="1"/>
</dbReference>
<dbReference type="Gene3D" id="1.10.8.60">
    <property type="match status" value="1"/>
</dbReference>
<dbReference type="Pfam" id="PF00072">
    <property type="entry name" value="Response_reg"/>
    <property type="match status" value="1"/>
</dbReference>
<dbReference type="InterPro" id="IPR009057">
    <property type="entry name" value="Homeodomain-like_sf"/>
</dbReference>
<dbReference type="Pfam" id="PF02954">
    <property type="entry name" value="HTH_8"/>
    <property type="match status" value="1"/>
</dbReference>
<dbReference type="Gene3D" id="3.40.50.2300">
    <property type="match status" value="1"/>
</dbReference>
<dbReference type="FunFam" id="3.40.50.2300:FF:000018">
    <property type="entry name" value="DNA-binding transcriptional regulator NtrC"/>
    <property type="match status" value="1"/>
</dbReference>
<proteinExistence type="predicted"/>
<dbReference type="GO" id="GO:0000160">
    <property type="term" value="P:phosphorelay signal transduction system"/>
    <property type="evidence" value="ECO:0007669"/>
    <property type="project" value="UniProtKB-KW"/>
</dbReference>
<keyword evidence="6" id="KW-0804">Transcription</keyword>
<dbReference type="Pfam" id="PF00158">
    <property type="entry name" value="Sigma54_activat"/>
    <property type="match status" value="1"/>
</dbReference>
<dbReference type="InterPro" id="IPR001789">
    <property type="entry name" value="Sig_transdc_resp-reg_receiver"/>
</dbReference>
<evidence type="ECO:0000259" key="9">
    <source>
        <dbReference type="PROSITE" id="PS50110"/>
    </source>
</evidence>
<dbReference type="SUPFAM" id="SSF46689">
    <property type="entry name" value="Homeodomain-like"/>
    <property type="match status" value="1"/>
</dbReference>
<dbReference type="SUPFAM" id="SSF52540">
    <property type="entry name" value="P-loop containing nucleoside triphosphate hydrolases"/>
    <property type="match status" value="1"/>
</dbReference>
<dbReference type="PRINTS" id="PR01590">
    <property type="entry name" value="HTHFIS"/>
</dbReference>
<protein>
    <submittedName>
        <fullName evidence="10">Fis family transcriptional regulator</fullName>
    </submittedName>
</protein>
<dbReference type="RefSeq" id="WP_106075869.1">
    <property type="nucleotide sequence ID" value="NZ_MTBD01000006.1"/>
</dbReference>
<evidence type="ECO:0000256" key="5">
    <source>
        <dbReference type="ARBA" id="ARBA00023015"/>
    </source>
</evidence>
<organism evidence="10 11">
    <name type="scientific">Chromobacterium amazonense</name>
    <dbReference type="NCBI Taxonomy" id="1382803"/>
    <lineage>
        <taxon>Bacteria</taxon>
        <taxon>Pseudomonadati</taxon>
        <taxon>Pseudomonadota</taxon>
        <taxon>Betaproteobacteria</taxon>
        <taxon>Neisseriales</taxon>
        <taxon>Chromobacteriaceae</taxon>
        <taxon>Chromobacterium</taxon>
    </lineage>
</organism>
<dbReference type="InterPro" id="IPR002078">
    <property type="entry name" value="Sigma_54_int"/>
</dbReference>
<dbReference type="SMART" id="SM00382">
    <property type="entry name" value="AAA"/>
    <property type="match status" value="1"/>
</dbReference>